<comment type="caution">
    <text evidence="2">The sequence shown here is derived from an EMBL/GenBank/DDBJ whole genome shotgun (WGS) entry which is preliminary data.</text>
</comment>
<dbReference type="AlphaFoldDB" id="A0A2T0UBV5"/>
<accession>A0A2T0UBV5</accession>
<evidence type="ECO:0000313" key="3">
    <source>
        <dbReference type="Proteomes" id="UP000238034"/>
    </source>
</evidence>
<organism evidence="2 3">
    <name type="scientific">Arcticibacter pallidicorallinus</name>
    <dbReference type="NCBI Taxonomy" id="1259464"/>
    <lineage>
        <taxon>Bacteria</taxon>
        <taxon>Pseudomonadati</taxon>
        <taxon>Bacteroidota</taxon>
        <taxon>Sphingobacteriia</taxon>
        <taxon>Sphingobacteriales</taxon>
        <taxon>Sphingobacteriaceae</taxon>
        <taxon>Arcticibacter</taxon>
    </lineage>
</organism>
<dbReference type="InterPro" id="IPR038636">
    <property type="entry name" value="Wzi_sf"/>
</dbReference>
<proteinExistence type="predicted"/>
<sequence>MNIKIRIFLIITVLVFCSTASKSQISKVHINLEMQGNGTTNGTVPFWMRSNQFGSIPLSGASTSFIAKAYKGYDSTKTIDWGFGTEARANLGSTSKFILTEGYIKVRAGIFELSAGRTKDVMGFNSDQRLSSGNFSVSGNALGIPKISVSIPEYWSPSIFNDLIAIKGSLSHGWTGKLHIADVISSTGPGGTIRTPVDRVDSYLHQKALYARLGTSNWKLKLHGGINHQVIWGNERYIYGETFGLSPIETFFFVATGKAYGRIQENGIPRSKIGNHLGSIDLAVEYDFPTFNLLVYRQNFYDVGAIAKLANIKDGLNGISLTNKKFTDQSHGIRWKKATFEFLYSKDQAGLNSSRRTKSGDENYYNNFFYRGGWSYKGLGLGTPFFTANNVARKGSASDPIDFFINNRVVAFHLGLDASIERWDYLLKTSFSRNHGTFATSPEGRTTGSLVVPPRYGLFGAVSQFSAYLEANRKLRNGFSVGYIAAADKGKLLYNSTGLILKIRKDF</sequence>
<dbReference type="Gene3D" id="2.40.160.130">
    <property type="entry name" value="Capsule assembly protein Wzi"/>
    <property type="match status" value="1"/>
</dbReference>
<evidence type="ECO:0000313" key="2">
    <source>
        <dbReference type="EMBL" id="PRY55297.1"/>
    </source>
</evidence>
<feature type="signal peptide" evidence="1">
    <location>
        <begin position="1"/>
        <end position="23"/>
    </location>
</feature>
<evidence type="ECO:0000256" key="1">
    <source>
        <dbReference type="SAM" id="SignalP"/>
    </source>
</evidence>
<keyword evidence="1" id="KW-0732">Signal</keyword>
<reference evidence="2 3" key="1">
    <citation type="submission" date="2018-03" db="EMBL/GenBank/DDBJ databases">
        <title>Genomic Encyclopedia of Type Strains, Phase III (KMG-III): the genomes of soil and plant-associated and newly described type strains.</title>
        <authorList>
            <person name="Whitman W."/>
        </authorList>
    </citation>
    <scope>NUCLEOTIDE SEQUENCE [LARGE SCALE GENOMIC DNA]</scope>
    <source>
        <strain evidence="2 3">CGMCC 1.9313</strain>
    </source>
</reference>
<protein>
    <submittedName>
        <fullName evidence="2">Capsule assembly protein Wzi</fullName>
    </submittedName>
</protein>
<dbReference type="Proteomes" id="UP000238034">
    <property type="component" value="Unassembled WGS sequence"/>
</dbReference>
<feature type="chain" id="PRO_5015512372" evidence="1">
    <location>
        <begin position="24"/>
        <end position="507"/>
    </location>
</feature>
<dbReference type="EMBL" id="PVTH01000001">
    <property type="protein sequence ID" value="PRY55297.1"/>
    <property type="molecule type" value="Genomic_DNA"/>
</dbReference>
<gene>
    <name evidence="2" type="ORF">B0I27_101266</name>
</gene>
<name>A0A2T0UBV5_9SPHI</name>
<keyword evidence="3" id="KW-1185">Reference proteome</keyword>